<dbReference type="Proteomes" id="UP001519460">
    <property type="component" value="Unassembled WGS sequence"/>
</dbReference>
<gene>
    <name evidence="1" type="ORF">BaRGS_00038346</name>
</gene>
<dbReference type="AlphaFoldDB" id="A0ABD0J6X0"/>
<proteinExistence type="predicted"/>
<feature type="non-terminal residue" evidence="1">
    <location>
        <position position="137"/>
    </location>
</feature>
<organism evidence="1 2">
    <name type="scientific">Batillaria attramentaria</name>
    <dbReference type="NCBI Taxonomy" id="370345"/>
    <lineage>
        <taxon>Eukaryota</taxon>
        <taxon>Metazoa</taxon>
        <taxon>Spiralia</taxon>
        <taxon>Lophotrochozoa</taxon>
        <taxon>Mollusca</taxon>
        <taxon>Gastropoda</taxon>
        <taxon>Caenogastropoda</taxon>
        <taxon>Sorbeoconcha</taxon>
        <taxon>Cerithioidea</taxon>
        <taxon>Batillariidae</taxon>
        <taxon>Batillaria</taxon>
    </lineage>
</organism>
<evidence type="ECO:0000313" key="2">
    <source>
        <dbReference type="Proteomes" id="UP001519460"/>
    </source>
</evidence>
<evidence type="ECO:0000313" key="1">
    <source>
        <dbReference type="EMBL" id="KAK7462593.1"/>
    </source>
</evidence>
<accession>A0ABD0J6X0</accession>
<dbReference type="EMBL" id="JACVVK020000615">
    <property type="protein sequence ID" value="KAK7462593.1"/>
    <property type="molecule type" value="Genomic_DNA"/>
</dbReference>
<protein>
    <submittedName>
        <fullName evidence="1">Uncharacterized protein</fullName>
    </submittedName>
</protein>
<keyword evidence="2" id="KW-1185">Reference proteome</keyword>
<feature type="non-terminal residue" evidence="1">
    <location>
        <position position="1"/>
    </location>
</feature>
<name>A0ABD0J6X0_9CAEN</name>
<sequence>AIWQIIPEKSFPVPERRKSTAEETQIFTYVPPKPDLELLEVLTQKHTRHTLTFACLLLRSRITYANTNAPSGGSHVIATEWWTVVWVWGIIRWYRLCLGPFIARIMPLFGKKHDSDKKHSKDGDVRKRYEFKDTLGT</sequence>
<comment type="caution">
    <text evidence="1">The sequence shown here is derived from an EMBL/GenBank/DDBJ whole genome shotgun (WGS) entry which is preliminary data.</text>
</comment>
<reference evidence="1 2" key="1">
    <citation type="journal article" date="2023" name="Sci. Data">
        <title>Genome assembly of the Korean intertidal mud-creeper Batillaria attramentaria.</title>
        <authorList>
            <person name="Patra A.K."/>
            <person name="Ho P.T."/>
            <person name="Jun S."/>
            <person name="Lee S.J."/>
            <person name="Kim Y."/>
            <person name="Won Y.J."/>
        </authorList>
    </citation>
    <scope>NUCLEOTIDE SEQUENCE [LARGE SCALE GENOMIC DNA]</scope>
    <source>
        <strain evidence="1">Wonlab-2016</strain>
    </source>
</reference>